<dbReference type="PROSITE" id="PS51319">
    <property type="entry name" value="TFIIS_N"/>
    <property type="match status" value="1"/>
</dbReference>
<dbReference type="EMBL" id="CAJFCW020000006">
    <property type="protein sequence ID" value="CAG9127788.1"/>
    <property type="molecule type" value="Genomic_DNA"/>
</dbReference>
<feature type="region of interest" description="Disordered" evidence="4">
    <location>
        <begin position="739"/>
        <end position="758"/>
    </location>
</feature>
<gene>
    <name evidence="6" type="ORF">BOKJ2_LOCUS14169</name>
</gene>
<comment type="similarity">
    <text evidence="1">Belongs to the IWS1 family.</text>
</comment>
<dbReference type="PANTHER" id="PTHR46010:SF1">
    <property type="entry name" value="PROTEIN IWS1 HOMOLOG"/>
    <property type="match status" value="1"/>
</dbReference>
<feature type="compositionally biased region" description="Acidic residues" evidence="4">
    <location>
        <begin position="53"/>
        <end position="62"/>
    </location>
</feature>
<dbReference type="InterPro" id="IPR035441">
    <property type="entry name" value="TFIIS/LEDGF_dom_sf"/>
</dbReference>
<evidence type="ECO:0000313" key="6">
    <source>
        <dbReference type="EMBL" id="CAD5230505.1"/>
    </source>
</evidence>
<evidence type="ECO:0000256" key="1">
    <source>
        <dbReference type="ARBA" id="ARBA00037992"/>
    </source>
</evidence>
<feature type="compositionally biased region" description="Acidic residues" evidence="4">
    <location>
        <begin position="147"/>
        <end position="157"/>
    </location>
</feature>
<keyword evidence="2" id="KW-0539">Nucleus</keyword>
<feature type="compositionally biased region" description="Basic and acidic residues" evidence="4">
    <location>
        <begin position="63"/>
        <end position="72"/>
    </location>
</feature>
<organism evidence="6 7">
    <name type="scientific">Bursaphelenchus okinawaensis</name>
    <dbReference type="NCBI Taxonomy" id="465554"/>
    <lineage>
        <taxon>Eukaryota</taxon>
        <taxon>Metazoa</taxon>
        <taxon>Ecdysozoa</taxon>
        <taxon>Nematoda</taxon>
        <taxon>Chromadorea</taxon>
        <taxon>Rhabditida</taxon>
        <taxon>Tylenchina</taxon>
        <taxon>Tylenchomorpha</taxon>
        <taxon>Aphelenchoidea</taxon>
        <taxon>Aphelenchoididae</taxon>
        <taxon>Bursaphelenchus</taxon>
    </lineage>
</organism>
<comment type="subcellular location">
    <subcellularLocation>
        <location evidence="2">Nucleus</location>
    </subcellularLocation>
</comment>
<dbReference type="InterPro" id="IPR051037">
    <property type="entry name" value="RNAPII_TF_IWS1"/>
</dbReference>
<comment type="caution">
    <text evidence="6">The sequence shown here is derived from an EMBL/GenBank/DDBJ whole genome shotgun (WGS) entry which is preliminary data.</text>
</comment>
<dbReference type="Proteomes" id="UP000783686">
    <property type="component" value="Unassembled WGS sequence"/>
</dbReference>
<keyword evidence="7" id="KW-1185">Reference proteome</keyword>
<accession>A0A811LLJ5</accession>
<dbReference type="Pfam" id="PF08711">
    <property type="entry name" value="Med26"/>
    <property type="match status" value="1"/>
</dbReference>
<evidence type="ECO:0000256" key="2">
    <source>
        <dbReference type="PROSITE-ProRule" id="PRU00649"/>
    </source>
</evidence>
<dbReference type="AlphaFoldDB" id="A0A811LLJ5"/>
<feature type="domain" description="TFIIS N-terminal" evidence="5">
    <location>
        <begin position="292"/>
        <end position="370"/>
    </location>
</feature>
<proteinExistence type="inferred from homology"/>
<protein>
    <recommendedName>
        <fullName evidence="5">TFIIS N-terminal domain-containing protein</fullName>
    </recommendedName>
</protein>
<evidence type="ECO:0000256" key="3">
    <source>
        <dbReference type="SAM" id="Coils"/>
    </source>
</evidence>
<dbReference type="GO" id="GO:0005634">
    <property type="term" value="C:nucleus"/>
    <property type="evidence" value="ECO:0007669"/>
    <property type="project" value="UniProtKB-SubCell"/>
</dbReference>
<evidence type="ECO:0000259" key="5">
    <source>
        <dbReference type="PROSITE" id="PS51319"/>
    </source>
</evidence>
<dbReference type="Gene3D" id="1.20.930.10">
    <property type="entry name" value="Conserved domain common to transcription factors TFIIS, elongin A, CRSP70"/>
    <property type="match status" value="1"/>
</dbReference>
<dbReference type="PANTHER" id="PTHR46010">
    <property type="entry name" value="PROTEIN IWS1 HOMOLOG"/>
    <property type="match status" value="1"/>
</dbReference>
<reference evidence="6" key="1">
    <citation type="submission" date="2020-09" db="EMBL/GenBank/DDBJ databases">
        <authorList>
            <person name="Kikuchi T."/>
        </authorList>
    </citation>
    <scope>NUCLEOTIDE SEQUENCE</scope>
    <source>
        <strain evidence="6">SH1</strain>
    </source>
</reference>
<sequence>MSDIDEREPEAVASNEEEETQASEKEQEAVAQADDEEEDQASEKEQEAVAQADDGEEDEVGENEQKAVIHSDSEDEDNDEKKAVINSDDEDLTIKQKVVVESDDEEDDLTIKKNKEKKKNEELFGSSSSSESEDEDDENTKKLMDDIFGEEGDEEEGGEAKAPQHEEHRARASDSDDEDNRAVRRERDQSGDEDDERPSYKWDFDEMMARKKAERRKSNKRKRRDGGIDLISDNDEQIKNLVDEMARAANADRASNEVRQPAFQKQKLLPIVRKTLMKTDLFEALLDNGMMSALSDWLAPLPDKSLPSLEIRTSFLKILESYPRLEQGILRQSGLGKAVMLLFKHPKEIKENKVRAAKLIRDWSRPIFQLDTNYTSMTREERYELDYVQAKAVKKRKEDDDSAPGPSKRSRNQMDLDDIDDETVNPGQEGFVSRARVPKPSMKAYVNRPKSNVEGQFHGATKSRQATRFDMAQREFKERTKTAKAKRAQPALPFSLIWAQTDNTKKPFKFIRGRLSAKAQDCRVNIGFQALPTMNATFMEEYGLEEPLNYAPTALNETIIPGGSGLFEKREKTDQELLDDIELDREVRRKFPEYFGLPEEPEDKKKPLDEQLIELKKRVEQLEVQLEFKDAKIKQLEQRKDVKCKDITPRKPVAQMGTLVEEDQSEQIEVLEDQLQKFKKLVQQQESQLSQVKKELGDQMEENKVLLKQIEALEEKENKANDPDATRCVRFLAHNPLDNAHKRSNGLQNSMGSSASSSGSSFEQTDCLECHKLRNLLMAGKKELAERKQTNRHYMSIVERVTGFKIRFMEDQIVKVTMICDDKNDFKLEIDGDTIQLLNSRGIQKYATFAEQFARTSVPYMFAKALCYSFERPDSTTTMFQETATYCETVQNTTDIF</sequence>
<evidence type="ECO:0000313" key="7">
    <source>
        <dbReference type="Proteomes" id="UP000614601"/>
    </source>
</evidence>
<feature type="compositionally biased region" description="Basic and acidic residues" evidence="4">
    <location>
        <begin position="158"/>
        <end position="190"/>
    </location>
</feature>
<evidence type="ECO:0000256" key="4">
    <source>
        <dbReference type="SAM" id="MobiDB-lite"/>
    </source>
</evidence>
<name>A0A811LLJ5_9BILA</name>
<dbReference type="Proteomes" id="UP000614601">
    <property type="component" value="Unassembled WGS sequence"/>
</dbReference>
<feature type="region of interest" description="Disordered" evidence="4">
    <location>
        <begin position="1"/>
        <end position="201"/>
    </location>
</feature>
<dbReference type="GO" id="GO:0016973">
    <property type="term" value="P:poly(A)+ mRNA export from nucleus"/>
    <property type="evidence" value="ECO:0007669"/>
    <property type="project" value="TreeGrafter"/>
</dbReference>
<dbReference type="EMBL" id="CAJFDH010000006">
    <property type="protein sequence ID" value="CAD5230505.1"/>
    <property type="molecule type" value="Genomic_DNA"/>
</dbReference>
<feature type="region of interest" description="Disordered" evidence="4">
    <location>
        <begin position="394"/>
        <end position="440"/>
    </location>
</feature>
<dbReference type="InterPro" id="IPR017923">
    <property type="entry name" value="TFIIS_N"/>
</dbReference>
<feature type="compositionally biased region" description="Basic and acidic residues" evidence="4">
    <location>
        <begin position="109"/>
        <end position="122"/>
    </location>
</feature>
<feature type="coiled-coil region" evidence="3">
    <location>
        <begin position="605"/>
        <end position="716"/>
    </location>
</feature>
<dbReference type="OrthoDB" id="21124at2759"/>
<keyword evidence="3" id="KW-0175">Coiled coil</keyword>